<protein>
    <submittedName>
        <fullName evidence="1">Uncharacterized protein</fullName>
    </submittedName>
</protein>
<accession>A0ABZ2JYV4</accession>
<dbReference type="Proteomes" id="UP001379533">
    <property type="component" value="Chromosome"/>
</dbReference>
<name>A0ABZ2JYV4_9BACT</name>
<dbReference type="EMBL" id="CP089982">
    <property type="protein sequence ID" value="WXA91678.1"/>
    <property type="molecule type" value="Genomic_DNA"/>
</dbReference>
<organism evidence="1 2">
    <name type="scientific">Pendulispora brunnea</name>
    <dbReference type="NCBI Taxonomy" id="2905690"/>
    <lineage>
        <taxon>Bacteria</taxon>
        <taxon>Pseudomonadati</taxon>
        <taxon>Myxococcota</taxon>
        <taxon>Myxococcia</taxon>
        <taxon>Myxococcales</taxon>
        <taxon>Sorangiineae</taxon>
        <taxon>Pendulisporaceae</taxon>
        <taxon>Pendulispora</taxon>
    </lineage>
</organism>
<sequence>MMPNDTNELHAILARSIHPNIDLLAHIFLRNEIAIILHETDRSRYELLRQMGWNGKAHVFGLRRSKAAQTIGKTDYVTAAWIQRQSKVDVGRIFVLARQGSLLVNYKPGEGYSIESSSTRTARAAMADAAERINAPFVGMT</sequence>
<reference evidence="1 2" key="1">
    <citation type="submission" date="2021-12" db="EMBL/GenBank/DDBJ databases">
        <title>Discovery of the Pendulisporaceae a myxobacterial family with distinct sporulation behavior and unique specialized metabolism.</title>
        <authorList>
            <person name="Garcia R."/>
            <person name="Popoff A."/>
            <person name="Bader C.D."/>
            <person name="Loehr J."/>
            <person name="Walesch S."/>
            <person name="Walt C."/>
            <person name="Boldt J."/>
            <person name="Bunk B."/>
            <person name="Haeckl F.J.F.P.J."/>
            <person name="Gunesch A.P."/>
            <person name="Birkelbach J."/>
            <person name="Nuebel U."/>
            <person name="Pietschmann T."/>
            <person name="Bach T."/>
            <person name="Mueller R."/>
        </authorList>
    </citation>
    <scope>NUCLEOTIDE SEQUENCE [LARGE SCALE GENOMIC DNA]</scope>
    <source>
        <strain evidence="1 2">MSr12523</strain>
    </source>
</reference>
<keyword evidence="2" id="KW-1185">Reference proteome</keyword>
<dbReference type="RefSeq" id="WP_394842300.1">
    <property type="nucleotide sequence ID" value="NZ_CP089982.1"/>
</dbReference>
<evidence type="ECO:0000313" key="2">
    <source>
        <dbReference type="Proteomes" id="UP001379533"/>
    </source>
</evidence>
<proteinExistence type="predicted"/>
<evidence type="ECO:0000313" key="1">
    <source>
        <dbReference type="EMBL" id="WXA91678.1"/>
    </source>
</evidence>
<gene>
    <name evidence="1" type="ORF">LZC95_35155</name>
</gene>